<proteinExistence type="predicted"/>
<dbReference type="RefSeq" id="WP_074021724.1">
    <property type="nucleotide sequence ID" value="NZ_CAWMWP010000068.1"/>
</dbReference>
<gene>
    <name evidence="2" type="ORF">Xentx_03435</name>
</gene>
<dbReference type="AlphaFoldDB" id="A0A1Q5TM27"/>
<dbReference type="PROSITE" id="PS51750">
    <property type="entry name" value="BRO_N"/>
    <property type="match status" value="1"/>
</dbReference>
<accession>A0A1Q5TM27</accession>
<dbReference type="OrthoDB" id="5574448at2"/>
<dbReference type="InterPro" id="IPR003497">
    <property type="entry name" value="BRO_N_domain"/>
</dbReference>
<dbReference type="EMBL" id="MKGR01000042">
    <property type="protein sequence ID" value="OKP01262.1"/>
    <property type="molecule type" value="Genomic_DNA"/>
</dbReference>
<dbReference type="Pfam" id="PF02498">
    <property type="entry name" value="Bro-N"/>
    <property type="match status" value="1"/>
</dbReference>
<feature type="domain" description="Bro-N" evidence="1">
    <location>
        <begin position="1"/>
        <end position="121"/>
    </location>
</feature>
<evidence type="ECO:0000313" key="2">
    <source>
        <dbReference type="EMBL" id="OKP01262.1"/>
    </source>
</evidence>
<sequence>MSTALTFKEKEVIPFDNGDGKIWFTASSLASLLEYADDKSVNKIYSRNKDEFTEEMSRVVKTTTSGKSKGYDNWETETRIFSLRGAHLVGMLSKTKVAKDLRKWLLDLAEKEHQPQNLAMMDMESLKELTIGEMQNRLVAANKWSFDNFGRKGSDLMNLRKRHLKKIRKAEKAILELSQLALPGLDEFPDEGELA</sequence>
<name>A0A1Q5TM27_9GAMM</name>
<comment type="caution">
    <text evidence="2">The sequence shown here is derived from an EMBL/GenBank/DDBJ whole genome shotgun (WGS) entry which is preliminary data.</text>
</comment>
<keyword evidence="3" id="KW-1185">Reference proteome</keyword>
<organism evidence="2 3">
    <name type="scientific">Xenorhabdus thuongxuanensis</name>
    <dbReference type="NCBI Taxonomy" id="1873484"/>
    <lineage>
        <taxon>Bacteria</taxon>
        <taxon>Pseudomonadati</taxon>
        <taxon>Pseudomonadota</taxon>
        <taxon>Gammaproteobacteria</taxon>
        <taxon>Enterobacterales</taxon>
        <taxon>Morganellaceae</taxon>
        <taxon>Xenorhabdus</taxon>
    </lineage>
</organism>
<protein>
    <submittedName>
        <fullName evidence="2">Rha family transcriptional regulator</fullName>
    </submittedName>
</protein>
<reference evidence="2 3" key="1">
    <citation type="submission" date="2016-09" db="EMBL/GenBank/DDBJ databases">
        <title>Xenorhabdus thuongxuanensis sp. nov. and Xenorhabdus eapokensis sp. nov., isolated from Steinernema species.</title>
        <authorList>
            <person name="Kaempfer P."/>
            <person name="Tobias N.J."/>
            <person name="Phan Ke L."/>
            <person name="Bode H.B."/>
            <person name="Glaeser S.P."/>
        </authorList>
    </citation>
    <scope>NUCLEOTIDE SEQUENCE [LARGE SCALE GENOMIC DNA]</scope>
    <source>
        <strain evidence="2 3">30TX1</strain>
    </source>
</reference>
<evidence type="ECO:0000259" key="1">
    <source>
        <dbReference type="PROSITE" id="PS51750"/>
    </source>
</evidence>
<evidence type="ECO:0000313" key="3">
    <source>
        <dbReference type="Proteomes" id="UP000186277"/>
    </source>
</evidence>
<dbReference type="Proteomes" id="UP000186277">
    <property type="component" value="Unassembled WGS sequence"/>
</dbReference>
<dbReference type="SMART" id="SM01040">
    <property type="entry name" value="Bro-N"/>
    <property type="match status" value="1"/>
</dbReference>